<name>A0A2W7NKC0_9RHOB</name>
<evidence type="ECO:0000313" key="2">
    <source>
        <dbReference type="EMBL" id="PZX18537.1"/>
    </source>
</evidence>
<dbReference type="PANTHER" id="PTHR42759">
    <property type="entry name" value="MOXR FAMILY PROTEIN"/>
    <property type="match status" value="1"/>
</dbReference>
<dbReference type="RefSeq" id="WP_111536330.1">
    <property type="nucleotide sequence ID" value="NZ_QKZL01000003.1"/>
</dbReference>
<dbReference type="AlphaFoldDB" id="A0A2W7NKC0"/>
<dbReference type="Pfam" id="PF07728">
    <property type="entry name" value="AAA_5"/>
    <property type="match status" value="1"/>
</dbReference>
<dbReference type="SMART" id="SM00382">
    <property type="entry name" value="AAA"/>
    <property type="match status" value="1"/>
</dbReference>
<dbReference type="InterPro" id="IPR003593">
    <property type="entry name" value="AAA+_ATPase"/>
</dbReference>
<organism evidence="2 3">
    <name type="scientific">Palleronia aestuarii</name>
    <dbReference type="NCBI Taxonomy" id="568105"/>
    <lineage>
        <taxon>Bacteria</taxon>
        <taxon>Pseudomonadati</taxon>
        <taxon>Pseudomonadota</taxon>
        <taxon>Alphaproteobacteria</taxon>
        <taxon>Rhodobacterales</taxon>
        <taxon>Roseobacteraceae</taxon>
        <taxon>Palleronia</taxon>
    </lineage>
</organism>
<dbReference type="PRINTS" id="PR00300">
    <property type="entry name" value="CLPPROTEASEA"/>
</dbReference>
<proteinExistence type="predicted"/>
<comment type="caution">
    <text evidence="2">The sequence shown here is derived from an EMBL/GenBank/DDBJ whole genome shotgun (WGS) entry which is preliminary data.</text>
</comment>
<accession>A0A2W7NKC0</accession>
<sequence length="279" mass="31964">MKFSSTDAYVATDDLAIAVNAAITLERPLLVKGEPGTGKTELARQVSLGLGLPMIEWHVKSTTRAQQGLYEYDAVSRLRDSQLGEERVHDVSNYIRRGKLWEAFDAPERSVLLIDEIDKADIEFPNDLLQELDRMEFHVYETGETVRARHRPVVIITSNNEKELPDAFLRRCFFHYIRFPDIDTMRRIVEVHHPGIKDRLLTAALTQFYELREQPGLKKRPSTSEVLDWLKLLLAEDLTAEDLRRDGASALPKLHGALLKNEQDVQLFERLAFMARRGG</sequence>
<dbReference type="EMBL" id="QKZL01000003">
    <property type="protein sequence ID" value="PZX18537.1"/>
    <property type="molecule type" value="Genomic_DNA"/>
</dbReference>
<dbReference type="Proteomes" id="UP000248916">
    <property type="component" value="Unassembled WGS sequence"/>
</dbReference>
<dbReference type="PANTHER" id="PTHR42759:SF1">
    <property type="entry name" value="MAGNESIUM-CHELATASE SUBUNIT CHLD"/>
    <property type="match status" value="1"/>
</dbReference>
<dbReference type="GO" id="GO:0005524">
    <property type="term" value="F:ATP binding"/>
    <property type="evidence" value="ECO:0007669"/>
    <property type="project" value="InterPro"/>
</dbReference>
<keyword evidence="3" id="KW-1185">Reference proteome</keyword>
<dbReference type="OrthoDB" id="9783370at2"/>
<dbReference type="InterPro" id="IPR050764">
    <property type="entry name" value="CbbQ/NirQ/NorQ/GpvN"/>
</dbReference>
<dbReference type="InterPro" id="IPR027417">
    <property type="entry name" value="P-loop_NTPase"/>
</dbReference>
<dbReference type="InterPro" id="IPR011704">
    <property type="entry name" value="ATPase_dyneun-rel_AAA"/>
</dbReference>
<reference evidence="2 3" key="1">
    <citation type="submission" date="2018-06" db="EMBL/GenBank/DDBJ databases">
        <title>Genomic Encyclopedia of Archaeal and Bacterial Type Strains, Phase II (KMG-II): from individual species to whole genera.</title>
        <authorList>
            <person name="Goeker M."/>
        </authorList>
    </citation>
    <scope>NUCLEOTIDE SEQUENCE [LARGE SCALE GENOMIC DNA]</scope>
    <source>
        <strain evidence="2 3">DSM 22009</strain>
    </source>
</reference>
<dbReference type="CDD" id="cd00009">
    <property type="entry name" value="AAA"/>
    <property type="match status" value="1"/>
</dbReference>
<evidence type="ECO:0000313" key="3">
    <source>
        <dbReference type="Proteomes" id="UP000248916"/>
    </source>
</evidence>
<dbReference type="InterPro" id="IPR001270">
    <property type="entry name" value="ClpA/B"/>
</dbReference>
<dbReference type="Gene3D" id="3.40.50.300">
    <property type="entry name" value="P-loop containing nucleotide triphosphate hydrolases"/>
    <property type="match status" value="1"/>
</dbReference>
<dbReference type="SUPFAM" id="SSF52540">
    <property type="entry name" value="P-loop containing nucleoside triphosphate hydrolases"/>
    <property type="match status" value="1"/>
</dbReference>
<gene>
    <name evidence="2" type="ORF">LX81_01171</name>
</gene>
<evidence type="ECO:0000259" key="1">
    <source>
        <dbReference type="SMART" id="SM00382"/>
    </source>
</evidence>
<protein>
    <submittedName>
        <fullName evidence="2">MoxR-like ATPase</fullName>
    </submittedName>
</protein>
<dbReference type="GO" id="GO:0016887">
    <property type="term" value="F:ATP hydrolysis activity"/>
    <property type="evidence" value="ECO:0007669"/>
    <property type="project" value="InterPro"/>
</dbReference>
<feature type="domain" description="AAA+ ATPase" evidence="1">
    <location>
        <begin position="25"/>
        <end position="183"/>
    </location>
</feature>